<evidence type="ECO:0000313" key="3">
    <source>
        <dbReference type="EMBL" id="BAW26852.1"/>
    </source>
</evidence>
<dbReference type="AlphaFoldDB" id="A0A1L7NN42"/>
<feature type="signal peptide" evidence="2">
    <location>
        <begin position="1"/>
        <end position="20"/>
    </location>
</feature>
<protein>
    <submittedName>
        <fullName evidence="3">Uncharacterized protein</fullName>
    </submittedName>
</protein>
<keyword evidence="1" id="KW-1133">Transmembrane helix</keyword>
<organism evidence="3 4">
    <name type="scientific">Pseudomonas putida</name>
    <name type="common">Arthrobacter siderocapsulatus</name>
    <dbReference type="NCBI Taxonomy" id="303"/>
    <lineage>
        <taxon>Bacteria</taxon>
        <taxon>Pseudomonadati</taxon>
        <taxon>Pseudomonadota</taxon>
        <taxon>Gammaproteobacteria</taxon>
        <taxon>Pseudomonadales</taxon>
        <taxon>Pseudomonadaceae</taxon>
        <taxon>Pseudomonas</taxon>
    </lineage>
</organism>
<name>A0A1L7NN42_PSEPU</name>
<dbReference type="RefSeq" id="WP_062378594.1">
    <property type="nucleotide sequence ID" value="NZ_AP015030.1"/>
</dbReference>
<dbReference type="Proteomes" id="UP000218731">
    <property type="component" value="Plasmid pKF715A"/>
</dbReference>
<accession>A0A1L7NN42</accession>
<keyword evidence="1" id="KW-0472">Membrane</keyword>
<sequence length="76" mass="8001">MLLFLLAIVLVMAIGFDAYAEPATSNLDVAANVAAMTMFLAKLVMYVVPGGVTAFYAFTAYTNLPPKPSKPVGNDA</sequence>
<reference evidence="3 4" key="1">
    <citation type="submission" date="2015-11" db="EMBL/GenBank/DDBJ databases">
        <title>Complete genome sequencing of a biphenyl-degrading bacterium, Pseudomonas putida KF715 (=NBRC110667).</title>
        <authorList>
            <person name="Suenaga H."/>
            <person name="Fujihara N."/>
            <person name="Watanabe T."/>
            <person name="Hirose J."/>
            <person name="Kimura N."/>
            <person name="Yamazoe A."/>
            <person name="Hosoyama A."/>
            <person name="Shimodaira J."/>
            <person name="Furukawa K."/>
        </authorList>
    </citation>
    <scope>NUCLEOTIDE SEQUENCE [LARGE SCALE GENOMIC DNA]</scope>
    <source>
        <strain evidence="3 4">KF715</strain>
        <plasmid evidence="4">Plasmid pkf715a dna</plasmid>
    </source>
</reference>
<feature type="chain" id="PRO_5009874064" evidence="2">
    <location>
        <begin position="21"/>
        <end position="76"/>
    </location>
</feature>
<keyword evidence="3" id="KW-0614">Plasmid</keyword>
<evidence type="ECO:0000256" key="2">
    <source>
        <dbReference type="SAM" id="SignalP"/>
    </source>
</evidence>
<dbReference type="EMBL" id="AP015030">
    <property type="protein sequence ID" value="BAW26852.1"/>
    <property type="molecule type" value="Genomic_DNA"/>
</dbReference>
<feature type="transmembrane region" description="Helical" evidence="1">
    <location>
        <begin position="44"/>
        <end position="64"/>
    </location>
</feature>
<evidence type="ECO:0000256" key="1">
    <source>
        <dbReference type="SAM" id="Phobius"/>
    </source>
</evidence>
<geneLocation type="plasmid" evidence="4">
    <name>pkf715a dna</name>
</geneLocation>
<evidence type="ECO:0000313" key="4">
    <source>
        <dbReference type="Proteomes" id="UP000218731"/>
    </source>
</evidence>
<gene>
    <name evidence="3" type="ORF">KF715C_pA3470</name>
</gene>
<keyword evidence="1" id="KW-0812">Transmembrane</keyword>
<keyword evidence="2" id="KW-0732">Signal</keyword>
<proteinExistence type="predicted"/>